<dbReference type="InterPro" id="IPR029058">
    <property type="entry name" value="AB_hydrolase_fold"/>
</dbReference>
<dbReference type="EMBL" id="CADCTP010000306">
    <property type="protein sequence ID" value="CAA9278108.1"/>
    <property type="molecule type" value="Genomic_DNA"/>
</dbReference>
<dbReference type="GO" id="GO:0047570">
    <property type="term" value="F:3-oxoadipate enol-lactonase activity"/>
    <property type="evidence" value="ECO:0007669"/>
    <property type="project" value="UniProtKB-EC"/>
</dbReference>
<dbReference type="EC" id="3.1.1.24" evidence="2"/>
<feature type="domain" description="Serine aminopeptidase S33" evidence="1">
    <location>
        <begin position="22"/>
        <end position="251"/>
    </location>
</feature>
<dbReference type="Gene3D" id="3.40.50.1820">
    <property type="entry name" value="alpha/beta hydrolase"/>
    <property type="match status" value="1"/>
</dbReference>
<dbReference type="InterPro" id="IPR022742">
    <property type="entry name" value="Hydrolase_4"/>
</dbReference>
<dbReference type="PRINTS" id="PR00111">
    <property type="entry name" value="ABHYDROLASE"/>
</dbReference>
<dbReference type="AlphaFoldDB" id="A0A6J4JF51"/>
<accession>A0A6J4JF51</accession>
<gene>
    <name evidence="2" type="ORF">AVDCRST_MAG41-3321</name>
</gene>
<dbReference type="InterPro" id="IPR000073">
    <property type="entry name" value="AB_hydrolase_1"/>
</dbReference>
<evidence type="ECO:0000259" key="1">
    <source>
        <dbReference type="Pfam" id="PF12146"/>
    </source>
</evidence>
<sequence>MELRTSGGTLGYDRTGDPAGPLVVLSPGFGDLRSTYAGLAAALAAAGCDVVTADLRGHGGSSVGWPGYSVDAVAGDLLALLHAHGGRGVLVGNSYSGSAAVRAAAREPGAVAGLVLSGAFVRDQAGSPVQRVLVRLFSRTVPGRWLWTTAAWPSLFRSRPADFAARRAELRTNLARPGGYEALRRMTTPEGNHAGTEPLLGAVRAPALVVMGTRDPDFPDPAAEARFTADALGGDAQVLLVDGAGHYPHTEAVDAVAPAVADFVRAVSAADRGGA</sequence>
<dbReference type="PANTHER" id="PTHR43194:SF2">
    <property type="entry name" value="PEROXISOMAL MEMBRANE PROTEIN LPX1"/>
    <property type="match status" value="1"/>
</dbReference>
<dbReference type="PANTHER" id="PTHR43194">
    <property type="entry name" value="HYDROLASE ALPHA/BETA FOLD FAMILY"/>
    <property type="match status" value="1"/>
</dbReference>
<keyword evidence="2" id="KW-0378">Hydrolase</keyword>
<protein>
    <submittedName>
        <fullName evidence="2">Beta-ketoadipate enol-lactone hydrolase</fullName>
        <ecNumber evidence="2">3.1.1.24</ecNumber>
    </submittedName>
</protein>
<dbReference type="InterPro" id="IPR050228">
    <property type="entry name" value="Carboxylesterase_BioH"/>
</dbReference>
<proteinExistence type="predicted"/>
<reference evidence="2" key="1">
    <citation type="submission" date="2020-02" db="EMBL/GenBank/DDBJ databases">
        <authorList>
            <person name="Meier V. D."/>
        </authorList>
    </citation>
    <scope>NUCLEOTIDE SEQUENCE</scope>
    <source>
        <strain evidence="2">AVDCRST_MAG41</strain>
    </source>
</reference>
<organism evidence="2">
    <name type="scientific">uncultured Mycobacteriales bacterium</name>
    <dbReference type="NCBI Taxonomy" id="581187"/>
    <lineage>
        <taxon>Bacteria</taxon>
        <taxon>Bacillati</taxon>
        <taxon>Actinomycetota</taxon>
        <taxon>Actinomycetes</taxon>
        <taxon>Mycobacteriales</taxon>
        <taxon>environmental samples</taxon>
    </lineage>
</organism>
<dbReference type="SUPFAM" id="SSF53474">
    <property type="entry name" value="alpha/beta-Hydrolases"/>
    <property type="match status" value="1"/>
</dbReference>
<dbReference type="Pfam" id="PF12146">
    <property type="entry name" value="Hydrolase_4"/>
    <property type="match status" value="1"/>
</dbReference>
<evidence type="ECO:0000313" key="2">
    <source>
        <dbReference type="EMBL" id="CAA9278108.1"/>
    </source>
</evidence>
<name>A0A6J4JF51_9ACTN</name>